<feature type="signal peptide" evidence="3">
    <location>
        <begin position="1"/>
        <end position="21"/>
    </location>
</feature>
<organism evidence="4">
    <name type="scientific">bacterium 19PA01SH03</name>
    <dbReference type="NCBI Taxonomy" id="2920705"/>
    <lineage>
        <taxon>Bacteria</taxon>
    </lineage>
</organism>
<keyword evidence="4" id="KW-0255">Endonuclease</keyword>
<evidence type="ECO:0000256" key="3">
    <source>
        <dbReference type="SAM" id="SignalP"/>
    </source>
</evidence>
<keyword evidence="3" id="KW-0732">Signal</keyword>
<feature type="chain" id="PRO_5043783690" evidence="3">
    <location>
        <begin position="22"/>
        <end position="237"/>
    </location>
</feature>
<sequence>MFYLRLLSILGLFVFTTSSLAAAPTSFAQAKRIAVKLYQDHPVSFYCGCEISWQGQRGIPDLEGCGYEVRKQATRANRIEWEHVVPAWQFGHQLQCWQEGGRKHCARHDEQFRQMEADLHNLTPAIGEVNGDRSNFNFSQWNGIDGATYGRCEMQINFAQRKAMPPTRARGAIARTYLYMSQHYGFKLSKQQAQLMQVWDNQYPADEWECERNRRITTIQGHSNPFVDTQCSRRHRE</sequence>
<accession>A0AAU6SNU4</accession>
<dbReference type="InterPro" id="IPR044925">
    <property type="entry name" value="His-Me_finger_sf"/>
</dbReference>
<protein>
    <submittedName>
        <fullName evidence="4">Endonuclease</fullName>
    </submittedName>
</protein>
<evidence type="ECO:0000313" key="4">
    <source>
        <dbReference type="EMBL" id="XAG21673.1"/>
    </source>
</evidence>
<gene>
    <name evidence="4" type="ORF">MRN70_02235</name>
</gene>
<name>A0AAU6SNU4_UNCXX</name>
<evidence type="ECO:0000256" key="1">
    <source>
        <dbReference type="ARBA" id="ARBA00022722"/>
    </source>
</evidence>
<dbReference type="GO" id="GO:0016787">
    <property type="term" value="F:hydrolase activity"/>
    <property type="evidence" value="ECO:0007669"/>
    <property type="project" value="UniProtKB-KW"/>
</dbReference>
<proteinExistence type="predicted"/>
<evidence type="ECO:0000256" key="2">
    <source>
        <dbReference type="ARBA" id="ARBA00022801"/>
    </source>
</evidence>
<keyword evidence="2" id="KW-0378">Hydrolase</keyword>
<dbReference type="AlphaFoldDB" id="A0AAU6SNU4"/>
<dbReference type="InterPro" id="IPR007346">
    <property type="entry name" value="Endonuclease-I"/>
</dbReference>
<dbReference type="GO" id="GO:0004519">
    <property type="term" value="F:endonuclease activity"/>
    <property type="evidence" value="ECO:0007669"/>
    <property type="project" value="UniProtKB-KW"/>
</dbReference>
<dbReference type="Pfam" id="PF04231">
    <property type="entry name" value="Endonuclease_1"/>
    <property type="match status" value="1"/>
</dbReference>
<dbReference type="SUPFAM" id="SSF54060">
    <property type="entry name" value="His-Me finger endonucleases"/>
    <property type="match status" value="1"/>
</dbReference>
<dbReference type="EMBL" id="CP095338">
    <property type="protein sequence ID" value="XAG21673.1"/>
    <property type="molecule type" value="Genomic_DNA"/>
</dbReference>
<keyword evidence="1" id="KW-0540">Nuclease</keyword>
<reference evidence="4" key="1">
    <citation type="submission" date="2022-03" db="EMBL/GenBank/DDBJ databases">
        <title>Sea Food Isolates.</title>
        <authorList>
            <person name="Li c."/>
        </authorList>
    </citation>
    <scope>NUCLEOTIDE SEQUENCE</scope>
    <source>
        <strain evidence="4">19PA01SH03</strain>
    </source>
</reference>
<dbReference type="PANTHER" id="PTHR33607">
    <property type="entry name" value="ENDONUCLEASE-1"/>
    <property type="match status" value="1"/>
</dbReference>
<dbReference type="PANTHER" id="PTHR33607:SF2">
    <property type="entry name" value="ENDONUCLEASE-1"/>
    <property type="match status" value="1"/>
</dbReference>